<dbReference type="EMBL" id="MWWW01000028">
    <property type="protein sequence ID" value="OZG57472.1"/>
    <property type="molecule type" value="Genomic_DNA"/>
</dbReference>
<reference evidence="2 3" key="1">
    <citation type="journal article" date="2017" name="BMC Genomics">
        <title>Comparative genomic and phylogenomic analyses of the Bifidobacteriaceae family.</title>
        <authorList>
            <person name="Lugli G.A."/>
            <person name="Milani C."/>
            <person name="Turroni F."/>
            <person name="Duranti S."/>
            <person name="Mancabelli L."/>
            <person name="Mangifesta M."/>
            <person name="Ferrario C."/>
            <person name="Modesto M."/>
            <person name="Mattarelli P."/>
            <person name="Jiri K."/>
            <person name="van Sinderen D."/>
            <person name="Ventura M."/>
        </authorList>
    </citation>
    <scope>NUCLEOTIDE SEQUENCE [LARGE SCALE GENOMIC DNA]</scope>
    <source>
        <strain evidence="2 3">DSM 100196</strain>
    </source>
</reference>
<sequence>MDNDDNGPDNSPYTQPEKEPIMRTAIVVPTSLDDNRTNNPSSSGRPTRPAGRPSARAIRRTLALTLASGLCMAALAGCSSPFAANGGDDTGVTGIDASANGGGNATDALPTDATAKRFLSCLTGKGFDAQATAAPGVPDAEGKAKAATSKNMVMLRMIDASGQPVAAGDGGTSVSADAGTQSLYANAMLTFIDYGAVWVAFKDAAALAGSPYESKQQEYADCEAKNPDFTQPAQDLAAGAPTYSEEERQAALDYARKARAKGFGWVADPTGDEPTTILIPKTVGEEELRRFLKECPVGDARIAFGFDGATEEFGYDYMKVLDEATGAVS</sequence>
<evidence type="ECO:0000313" key="2">
    <source>
        <dbReference type="EMBL" id="OZG57472.1"/>
    </source>
</evidence>
<accession>A0A261FEC3</accession>
<dbReference type="GO" id="GO:0016301">
    <property type="term" value="F:kinase activity"/>
    <property type="evidence" value="ECO:0007669"/>
    <property type="project" value="UniProtKB-KW"/>
</dbReference>
<evidence type="ECO:0000313" key="3">
    <source>
        <dbReference type="Proteomes" id="UP000216871"/>
    </source>
</evidence>
<comment type="caution">
    <text evidence="2">The sequence shown here is derived from an EMBL/GenBank/DDBJ whole genome shotgun (WGS) entry which is preliminary data.</text>
</comment>
<protein>
    <submittedName>
        <fullName evidence="2">Uridine kinase</fullName>
    </submittedName>
</protein>
<keyword evidence="3" id="KW-1185">Reference proteome</keyword>
<organism evidence="2 3">
    <name type="scientific">Bifidobacterium myosotis</name>
    <dbReference type="NCBI Taxonomy" id="1630166"/>
    <lineage>
        <taxon>Bacteria</taxon>
        <taxon>Bacillati</taxon>
        <taxon>Actinomycetota</taxon>
        <taxon>Actinomycetes</taxon>
        <taxon>Bifidobacteriales</taxon>
        <taxon>Bifidobacteriaceae</taxon>
        <taxon>Bifidobacterium</taxon>
    </lineage>
</organism>
<feature type="region of interest" description="Disordered" evidence="1">
    <location>
        <begin position="1"/>
        <end position="55"/>
    </location>
</feature>
<dbReference type="AlphaFoldDB" id="A0A261FEC3"/>
<keyword evidence="2" id="KW-0418">Kinase</keyword>
<evidence type="ECO:0000256" key="1">
    <source>
        <dbReference type="SAM" id="MobiDB-lite"/>
    </source>
</evidence>
<dbReference type="Proteomes" id="UP000216871">
    <property type="component" value="Unassembled WGS sequence"/>
</dbReference>
<proteinExistence type="predicted"/>
<name>A0A261FEC3_9BIFI</name>
<keyword evidence="2" id="KW-0808">Transferase</keyword>
<gene>
    <name evidence="2" type="ORF">BMYO_1969</name>
</gene>